<feature type="compositionally biased region" description="Basic residues" evidence="7">
    <location>
        <begin position="463"/>
        <end position="472"/>
    </location>
</feature>
<sequence length="472" mass="53380">MEDAEDEYERHSVLHSLKNAILAPFRIATSPTLLRTYLKTFLFLIASSILFAVALVAYTSFYYAYIPIRGLSAPVYLQYDHVAQTQIPTLEGVGVWVECRKIKHPYGIANVQGLVSRQKYDVVVDMHVPRSERNLAAGNWMLSLEMRGPEMGGGDMKGMLGWDEEWEMDGYSQETVSEPATDKFEQKAPDDLGSKSKAEKPIVLARSRRPAILTYRSRVTELAHRVLRLPLYVLGFGHEGEHVTTKMMEGVIFEKGWRNVPSSLRLEVRSNLPLEVYGITVRVVARLEGIRWIMYTYRLSSAAFFISIFWGVEMGVVLLTWGIFSLFFSRLDERDAPDSPSKISTPSEKRRIKQEDDSFTTVLTPKTDAAEESLPATPLSDTSRTFPTLSRHQPLHYSSSETKHEEGAIENDEDVKIKEEEEADDEEDDDFLLEEPLTRSAADLDSGIGTGLESSAERDKGLGRRRSGRWGR</sequence>
<evidence type="ECO:0008006" key="11">
    <source>
        <dbReference type="Google" id="ProtNLM"/>
    </source>
</evidence>
<evidence type="ECO:0000256" key="8">
    <source>
        <dbReference type="SAM" id="Phobius"/>
    </source>
</evidence>
<dbReference type="EMBL" id="KZ805310">
    <property type="protein sequence ID" value="PVI06108.1"/>
    <property type="molecule type" value="Genomic_DNA"/>
</dbReference>
<evidence type="ECO:0000256" key="3">
    <source>
        <dbReference type="ARBA" id="ARBA00022824"/>
    </source>
</evidence>
<feature type="compositionally biased region" description="Basic and acidic residues" evidence="7">
    <location>
        <begin position="347"/>
        <end position="356"/>
    </location>
</feature>
<protein>
    <recommendedName>
        <fullName evidence="11">Adipose-regulatory protein-domain-containing protein</fullName>
    </recommendedName>
</protein>
<feature type="compositionally biased region" description="Basic and acidic residues" evidence="7">
    <location>
        <begin position="180"/>
        <end position="195"/>
    </location>
</feature>
<proteinExistence type="predicted"/>
<dbReference type="Proteomes" id="UP000244855">
    <property type="component" value="Unassembled WGS sequence"/>
</dbReference>
<dbReference type="CDD" id="cd23995">
    <property type="entry name" value="Seipin_BSCL2_like"/>
    <property type="match status" value="1"/>
</dbReference>
<feature type="compositionally biased region" description="Acidic residues" evidence="7">
    <location>
        <begin position="420"/>
        <end position="433"/>
    </location>
</feature>
<evidence type="ECO:0000256" key="5">
    <source>
        <dbReference type="ARBA" id="ARBA00023098"/>
    </source>
</evidence>
<evidence type="ECO:0000256" key="6">
    <source>
        <dbReference type="ARBA" id="ARBA00023136"/>
    </source>
</evidence>
<keyword evidence="2 8" id="KW-0812">Transmembrane</keyword>
<dbReference type="GO" id="GO:0005789">
    <property type="term" value="C:endoplasmic reticulum membrane"/>
    <property type="evidence" value="ECO:0007669"/>
    <property type="project" value="UniProtKB-SubCell"/>
</dbReference>
<gene>
    <name evidence="9" type="ORF">DM02DRAFT_610066</name>
</gene>
<evidence type="ECO:0000313" key="10">
    <source>
        <dbReference type="Proteomes" id="UP000244855"/>
    </source>
</evidence>
<dbReference type="OrthoDB" id="3990054at2759"/>
<dbReference type="InterPro" id="IPR009617">
    <property type="entry name" value="Seipin"/>
</dbReference>
<feature type="region of interest" description="Disordered" evidence="7">
    <location>
        <begin position="334"/>
        <end position="472"/>
    </location>
</feature>
<evidence type="ECO:0000256" key="7">
    <source>
        <dbReference type="SAM" id="MobiDB-lite"/>
    </source>
</evidence>
<evidence type="ECO:0000313" key="9">
    <source>
        <dbReference type="EMBL" id="PVI06108.1"/>
    </source>
</evidence>
<dbReference type="AlphaFoldDB" id="A0A2V1E6A5"/>
<dbReference type="PANTHER" id="PTHR21212:SF0">
    <property type="entry name" value="SEIPIN"/>
    <property type="match status" value="1"/>
</dbReference>
<keyword evidence="3" id="KW-0256">Endoplasmic reticulum</keyword>
<accession>A0A2V1E6A5</accession>
<feature type="compositionally biased region" description="Polar residues" evidence="7">
    <location>
        <begin position="379"/>
        <end position="400"/>
    </location>
</feature>
<feature type="region of interest" description="Disordered" evidence="7">
    <location>
        <begin position="172"/>
        <end position="195"/>
    </location>
</feature>
<dbReference type="Pfam" id="PF06775">
    <property type="entry name" value="Seipin"/>
    <property type="match status" value="1"/>
</dbReference>
<dbReference type="STRING" id="97972.A0A2V1E6A5"/>
<organism evidence="9 10">
    <name type="scientific">Periconia macrospinosa</name>
    <dbReference type="NCBI Taxonomy" id="97972"/>
    <lineage>
        <taxon>Eukaryota</taxon>
        <taxon>Fungi</taxon>
        <taxon>Dikarya</taxon>
        <taxon>Ascomycota</taxon>
        <taxon>Pezizomycotina</taxon>
        <taxon>Dothideomycetes</taxon>
        <taxon>Pleosporomycetidae</taxon>
        <taxon>Pleosporales</taxon>
        <taxon>Massarineae</taxon>
        <taxon>Periconiaceae</taxon>
        <taxon>Periconia</taxon>
    </lineage>
</organism>
<dbReference type="PANTHER" id="PTHR21212">
    <property type="entry name" value="BERNARDINELLI-SEIP CONGENITAL LIPODYSTROPHY 2 HOMOLOG BSCL2 PROTEIN"/>
    <property type="match status" value="1"/>
</dbReference>
<evidence type="ECO:0000256" key="2">
    <source>
        <dbReference type="ARBA" id="ARBA00022692"/>
    </source>
</evidence>
<dbReference type="GO" id="GO:0006629">
    <property type="term" value="P:lipid metabolic process"/>
    <property type="evidence" value="ECO:0007669"/>
    <property type="project" value="UniProtKB-KW"/>
</dbReference>
<feature type="transmembrane region" description="Helical" evidence="8">
    <location>
        <begin position="41"/>
        <end position="65"/>
    </location>
</feature>
<keyword evidence="6 8" id="KW-0472">Membrane</keyword>
<keyword evidence="10" id="KW-1185">Reference proteome</keyword>
<evidence type="ECO:0000256" key="4">
    <source>
        <dbReference type="ARBA" id="ARBA00022989"/>
    </source>
</evidence>
<feature type="transmembrane region" description="Helical" evidence="8">
    <location>
        <begin position="302"/>
        <end position="328"/>
    </location>
</feature>
<evidence type="ECO:0000256" key="1">
    <source>
        <dbReference type="ARBA" id="ARBA00004477"/>
    </source>
</evidence>
<keyword evidence="5" id="KW-0443">Lipid metabolism</keyword>
<comment type="subcellular location">
    <subcellularLocation>
        <location evidence="1">Endoplasmic reticulum membrane</location>
        <topology evidence="1">Multi-pass membrane protein</topology>
    </subcellularLocation>
</comment>
<reference evidence="9 10" key="1">
    <citation type="journal article" date="2018" name="Sci. Rep.">
        <title>Comparative genomics provides insights into the lifestyle and reveals functional heterogeneity of dark septate endophytic fungi.</title>
        <authorList>
            <person name="Knapp D.G."/>
            <person name="Nemeth J.B."/>
            <person name="Barry K."/>
            <person name="Hainaut M."/>
            <person name="Henrissat B."/>
            <person name="Johnson J."/>
            <person name="Kuo A."/>
            <person name="Lim J.H.P."/>
            <person name="Lipzen A."/>
            <person name="Nolan M."/>
            <person name="Ohm R.A."/>
            <person name="Tamas L."/>
            <person name="Grigoriev I.V."/>
            <person name="Spatafora J.W."/>
            <person name="Nagy L.G."/>
            <person name="Kovacs G.M."/>
        </authorList>
    </citation>
    <scope>NUCLEOTIDE SEQUENCE [LARGE SCALE GENOMIC DNA]</scope>
    <source>
        <strain evidence="9 10">DSE2036</strain>
    </source>
</reference>
<name>A0A2V1E6A5_9PLEO</name>
<keyword evidence="4 8" id="KW-1133">Transmembrane helix</keyword>
<dbReference type="GO" id="GO:0140042">
    <property type="term" value="P:lipid droplet formation"/>
    <property type="evidence" value="ECO:0007669"/>
    <property type="project" value="UniProtKB-ARBA"/>
</dbReference>